<name>A0A127JV71_9BURK</name>
<dbReference type="RefSeq" id="WP_061500706.1">
    <property type="nucleotide sequence ID" value="NZ_CP010951.1"/>
</dbReference>
<dbReference type="OrthoDB" id="9149369at2"/>
<gene>
    <name evidence="1" type="ORF">UC35_14005</name>
</gene>
<dbReference type="AlphaFoldDB" id="A0A127JV71"/>
<sequence length="216" mass="24701">MSFLNQLKTQARALQTQQERDDVDLQHNTAETEQACRTILFYLRDLAGQLNVISPAAPKFSLDGRTPWPAMKLVDFRVDSRRKMLRNKEAFEYLGMGWRIVPQIGQPVGGSVRVNFPPDLQRVESRLAMGPVKHERKDLRHPEKNTLLAYQFDYITETRGSIMIAPDHDKALIAFRLMNATGFDIINVSWPAAQIKSELLDELAKLIVSQPQRFVV</sequence>
<evidence type="ECO:0000313" key="2">
    <source>
        <dbReference type="Proteomes" id="UP000070433"/>
    </source>
</evidence>
<keyword evidence="2" id="KW-1185">Reference proteome</keyword>
<evidence type="ECO:0000313" key="1">
    <source>
        <dbReference type="EMBL" id="AMO23783.1"/>
    </source>
</evidence>
<dbReference type="EMBL" id="CP010951">
    <property type="protein sequence ID" value="AMO23783.1"/>
    <property type="molecule type" value="Genomic_DNA"/>
</dbReference>
<dbReference type="Proteomes" id="UP000070433">
    <property type="component" value="Chromosome"/>
</dbReference>
<accession>A0A127JV71</accession>
<proteinExistence type="predicted"/>
<reference evidence="1 2" key="1">
    <citation type="journal article" date="2014" name="Int. J. Syst. Evol. Microbiol.">
        <title>Ramlibacter solisilvae sp. nov., isolated from forest soil, and emended description of the genus Ramlibacter.</title>
        <authorList>
            <person name="Lee H.J."/>
            <person name="Lee S.H."/>
            <person name="Lee S.S."/>
            <person name="Lee J.S."/>
            <person name="Kim Y."/>
            <person name="Kim S.C."/>
            <person name="Jeon C.O."/>
        </authorList>
    </citation>
    <scope>NUCLEOTIDE SEQUENCE [LARGE SCALE GENOMIC DNA]</scope>
    <source>
        <strain evidence="1 2">5-10</strain>
    </source>
</reference>
<organism evidence="1 2">
    <name type="scientific">Ramlibacter tataouinensis</name>
    <dbReference type="NCBI Taxonomy" id="94132"/>
    <lineage>
        <taxon>Bacteria</taxon>
        <taxon>Pseudomonadati</taxon>
        <taxon>Pseudomonadota</taxon>
        <taxon>Betaproteobacteria</taxon>
        <taxon>Burkholderiales</taxon>
        <taxon>Comamonadaceae</taxon>
        <taxon>Ramlibacter</taxon>
    </lineage>
</organism>
<protein>
    <submittedName>
        <fullName evidence="1">Uncharacterized protein</fullName>
    </submittedName>
</protein>